<protein>
    <submittedName>
        <fullName evidence="2">Uncharacterized protein</fullName>
    </submittedName>
</protein>
<sequence>MPLMKTLMKFARTPQGRKLTNQAMTYARSPQGRKTLAQVQRQLSQRRKPR</sequence>
<dbReference type="Proteomes" id="UP000278962">
    <property type="component" value="Unassembled WGS sequence"/>
</dbReference>
<accession>A0A660L8B1</accession>
<dbReference type="AlphaFoldDB" id="A0A660L8B1"/>
<evidence type="ECO:0000256" key="1">
    <source>
        <dbReference type="SAM" id="MobiDB-lite"/>
    </source>
</evidence>
<evidence type="ECO:0000313" key="2">
    <source>
        <dbReference type="EMBL" id="RKQ91252.1"/>
    </source>
</evidence>
<name>A0A660L8B1_9ACTN</name>
<proteinExistence type="predicted"/>
<dbReference type="EMBL" id="RBIL01000001">
    <property type="protein sequence ID" value="RKQ91252.1"/>
    <property type="molecule type" value="Genomic_DNA"/>
</dbReference>
<reference evidence="2 3" key="1">
    <citation type="submission" date="2018-10" db="EMBL/GenBank/DDBJ databases">
        <title>Genomic Encyclopedia of Archaeal and Bacterial Type Strains, Phase II (KMG-II): from individual species to whole genera.</title>
        <authorList>
            <person name="Goeker M."/>
        </authorList>
    </citation>
    <scope>NUCLEOTIDE SEQUENCE [LARGE SCALE GENOMIC DNA]</scope>
    <source>
        <strain evidence="2 3">DSM 14954</strain>
    </source>
</reference>
<organism evidence="2 3">
    <name type="scientific">Solirubrobacter pauli</name>
    <dbReference type="NCBI Taxonomy" id="166793"/>
    <lineage>
        <taxon>Bacteria</taxon>
        <taxon>Bacillati</taxon>
        <taxon>Actinomycetota</taxon>
        <taxon>Thermoleophilia</taxon>
        <taxon>Solirubrobacterales</taxon>
        <taxon>Solirubrobacteraceae</taxon>
        <taxon>Solirubrobacter</taxon>
    </lineage>
</organism>
<evidence type="ECO:0000313" key="3">
    <source>
        <dbReference type="Proteomes" id="UP000278962"/>
    </source>
</evidence>
<keyword evidence="3" id="KW-1185">Reference proteome</keyword>
<comment type="caution">
    <text evidence="2">The sequence shown here is derived from an EMBL/GenBank/DDBJ whole genome shotgun (WGS) entry which is preliminary data.</text>
</comment>
<feature type="region of interest" description="Disordered" evidence="1">
    <location>
        <begin position="26"/>
        <end position="50"/>
    </location>
</feature>
<gene>
    <name evidence="2" type="ORF">C8N24_1074</name>
</gene>